<name>A0A9D2ZU13_9BACT</name>
<dbReference type="InterPro" id="IPR025347">
    <property type="entry name" value="DUF4251"/>
</dbReference>
<dbReference type="Proteomes" id="UP000787625">
    <property type="component" value="Unassembled WGS sequence"/>
</dbReference>
<feature type="signal peptide" evidence="1">
    <location>
        <begin position="1"/>
        <end position="21"/>
    </location>
</feature>
<evidence type="ECO:0000313" key="2">
    <source>
        <dbReference type="EMBL" id="HJD52733.1"/>
    </source>
</evidence>
<evidence type="ECO:0000256" key="1">
    <source>
        <dbReference type="SAM" id="SignalP"/>
    </source>
</evidence>
<dbReference type="EMBL" id="DWUP01000065">
    <property type="protein sequence ID" value="HJD52733.1"/>
    <property type="molecule type" value="Genomic_DNA"/>
</dbReference>
<proteinExistence type="predicted"/>
<evidence type="ECO:0000313" key="3">
    <source>
        <dbReference type="Proteomes" id="UP000787625"/>
    </source>
</evidence>
<dbReference type="Pfam" id="PF14059">
    <property type="entry name" value="DUF4251"/>
    <property type="match status" value="1"/>
</dbReference>
<dbReference type="Gene3D" id="2.40.128.410">
    <property type="match status" value="1"/>
</dbReference>
<reference evidence="2" key="2">
    <citation type="submission" date="2021-04" db="EMBL/GenBank/DDBJ databases">
        <authorList>
            <person name="Gilroy R."/>
        </authorList>
    </citation>
    <scope>NUCLEOTIDE SEQUENCE</scope>
    <source>
        <strain evidence="2">MalCec1-1739</strain>
    </source>
</reference>
<sequence length="184" mass="19856">MKPTIKLILMVMLMVSANAVAQDEQTLSRKERKAIQEQLDSLKFVQAVNAIDSRQFTLEAERVVFKRGQTAYVTSNTNFVSVVGDKAVVQVAFNIPGGGLNGVGGVTVEGTVSGYEYETTKRGDIHLTMNVMGRGISASLFIVLTHGTGRAQVTVTPNFNSRELTLVGVLVPSEFSNVFQGTSL</sequence>
<gene>
    <name evidence="2" type="ORF">IAA93_03265</name>
</gene>
<comment type="caution">
    <text evidence="2">The sequence shown here is derived from an EMBL/GenBank/DDBJ whole genome shotgun (WGS) entry which is preliminary data.</text>
</comment>
<accession>A0A9D2ZU13</accession>
<feature type="chain" id="PRO_5039489691" evidence="1">
    <location>
        <begin position="22"/>
        <end position="184"/>
    </location>
</feature>
<keyword evidence="1" id="KW-0732">Signal</keyword>
<organism evidence="2 3">
    <name type="scientific">Candidatus Avibacteroides avistercoris</name>
    <dbReference type="NCBI Taxonomy" id="2840690"/>
    <lineage>
        <taxon>Bacteria</taxon>
        <taxon>Pseudomonadati</taxon>
        <taxon>Bacteroidota</taxon>
        <taxon>Bacteroidia</taxon>
        <taxon>Bacteroidales</taxon>
        <taxon>Bacteroidaceae</taxon>
        <taxon>Bacteroidaceae incertae sedis</taxon>
        <taxon>Candidatus Avibacteroides</taxon>
    </lineage>
</organism>
<reference evidence="2" key="1">
    <citation type="journal article" date="2021" name="PeerJ">
        <title>Extensive microbial diversity within the chicken gut microbiome revealed by metagenomics and culture.</title>
        <authorList>
            <person name="Gilroy R."/>
            <person name="Ravi A."/>
            <person name="Getino M."/>
            <person name="Pursley I."/>
            <person name="Horton D.L."/>
            <person name="Alikhan N.F."/>
            <person name="Baker D."/>
            <person name="Gharbi K."/>
            <person name="Hall N."/>
            <person name="Watson M."/>
            <person name="Adriaenssens E.M."/>
            <person name="Foster-Nyarko E."/>
            <person name="Jarju S."/>
            <person name="Secka A."/>
            <person name="Antonio M."/>
            <person name="Oren A."/>
            <person name="Chaudhuri R.R."/>
            <person name="La Ragione R."/>
            <person name="Hildebrand F."/>
            <person name="Pallen M.J."/>
        </authorList>
    </citation>
    <scope>NUCLEOTIDE SEQUENCE</scope>
    <source>
        <strain evidence="2">MalCec1-1739</strain>
    </source>
</reference>
<protein>
    <submittedName>
        <fullName evidence="2">DUF4251 domain-containing protein</fullName>
    </submittedName>
</protein>
<dbReference type="AlphaFoldDB" id="A0A9D2ZU13"/>